<evidence type="ECO:0000313" key="1">
    <source>
        <dbReference type="EMBL" id="SMP53370.1"/>
    </source>
</evidence>
<evidence type="ECO:0000313" key="2">
    <source>
        <dbReference type="Proteomes" id="UP001158067"/>
    </source>
</evidence>
<dbReference type="InterPro" id="IPR002105">
    <property type="entry name" value="Dockerin_1_rpt"/>
</dbReference>
<dbReference type="RefSeq" id="WP_283432294.1">
    <property type="nucleotide sequence ID" value="NZ_FXUG01000004.1"/>
</dbReference>
<dbReference type="EMBL" id="FXUG01000004">
    <property type="protein sequence ID" value="SMP53370.1"/>
    <property type="molecule type" value="Genomic_DNA"/>
</dbReference>
<organism evidence="1 2">
    <name type="scientific">Neorhodopirellula lusitana</name>
    <dbReference type="NCBI Taxonomy" id="445327"/>
    <lineage>
        <taxon>Bacteria</taxon>
        <taxon>Pseudomonadati</taxon>
        <taxon>Planctomycetota</taxon>
        <taxon>Planctomycetia</taxon>
        <taxon>Pirellulales</taxon>
        <taxon>Pirellulaceae</taxon>
        <taxon>Neorhodopirellula</taxon>
    </lineage>
</organism>
<accession>A0ABY1PYS2</accession>
<sequence length="1359" mass="146055">MLGSTIREVCRKTHVGRRNSTEKERRQKLRVGRNHKLEILERRQLLAASLEVNYRDFPFTVSGTFTGDFQGRYESCSGYSQSYRDRYSGNAALNGTIAYSDWNSGTASNILLSGSTTGSDSYWSTYKNTFSSSVEINDSGGTYGLSPTGFPNYDYTDIEYTGVCGTGPADYAPGLLAASTGDWSLMSPVVVLESGHTQFTGTLTSLASGTTDARVVSAHLGNDADTGEQCFHAEFEVIGAFPQVANNVPIGTARGVLVDAYGVEVEELFSQDVYWNTGRISVRNDSFSLPVQGSTGLRFKTVIDMQGDQVLDNNEITVSLKPDLVLRSFDFQLDGGVSGKYEIFGPGLPSISDVSLYWSEDSQWDASDRLAAARLSTLTSSEGEVDFSVASAEMQTPGEGESFLIAVIDSLKQFEECNEDNNEHSLDISAVIDVQASLEAPVAPLNYRAKAVSIVTLTNNSPIPLDVAYAFPAVLDEVTLVEVSSDSPSVRIEAKGHGSIVMEQEVFWQWIPSENPLNDSLRKLRDNELRMALDTVNNLLDDFAYLAGPIAAAVASAKGILLGAFNTVLEVRQLQATARPTANVLLNMQYQPRAAQVEAMGIAELISAVVSEAKQARFESFLTSLAYSRVSTIKLGILIGEANGPGSTISYGITQLVGSLLASSNDYQAALDPPNFDYTKFGSIDRSTLTSSSDPSAIDPELALAGVNEIINALRDARTASIDRADGANQSGDVSWKIEQLASAAGYTIELFFSELEQVRKQRVLNPLLNSISSAESVVDYWDRNDDLPTEVRQSLLDAGLHAGTIDSLTEAIKALDADEIAAAMESASSVDIASLLSSAANVNAILEDVVFLRQRHNGISASVSDLQKAELQSLREAAFSSLESPVSTAFDASIATLRRWMERAFELGLATGDLETTAPEINDAMLMLIHLAQRQTGSEAVGNWIGGQVAAGKLDAASATQLEQLLSSIDSLVVAKDWEDLPTAINSAIDIGTPLLSDSDNAIQQVTWQRLLSRIATVLNSQPALEDPSASIVSFLRGRSNSPSDAGVSWNAGAEDVSLHAGASFAISLPEWGGEASPFSVEIPDGHTLDDNVIYEGERRVASLNWDVAAKVWSATLFVDSTVGDVETIAKHLIWQPSSQGPPEIRANIDFENGSGRRMSSNVIRLINVTIAGLNNPRLESDVNDDGQVSPLDALQIINLLNELHDYDVINVETLPLSSGPVYPDVNNDLSVTSYDVLKIINFLNLPAGDVEVVGQSEPLGLMPAPVVAVSMKQGRTATYGETLSDLPLALRTGGPHSGGGELGDLIDPKQEPLSSEKLVDNELSSEKIPVASQLRSDDVDHLFGLFPARWIGTELSR</sequence>
<reference evidence="1 2" key="1">
    <citation type="submission" date="2017-05" db="EMBL/GenBank/DDBJ databases">
        <authorList>
            <person name="Varghese N."/>
            <person name="Submissions S."/>
        </authorList>
    </citation>
    <scope>NUCLEOTIDE SEQUENCE [LARGE SCALE GENOMIC DNA]</scope>
    <source>
        <strain evidence="1 2">DSM 25457</strain>
    </source>
</reference>
<proteinExistence type="predicted"/>
<name>A0ABY1PYS2_9BACT</name>
<gene>
    <name evidence="1" type="ORF">SAMN06265222_104101</name>
</gene>
<comment type="caution">
    <text evidence="1">The sequence shown here is derived from an EMBL/GenBank/DDBJ whole genome shotgun (WGS) entry which is preliminary data.</text>
</comment>
<dbReference type="SUPFAM" id="SSF63446">
    <property type="entry name" value="Type I dockerin domain"/>
    <property type="match status" value="1"/>
</dbReference>
<dbReference type="Pfam" id="PF00404">
    <property type="entry name" value="Dockerin_1"/>
    <property type="match status" value="1"/>
</dbReference>
<protein>
    <submittedName>
        <fullName evidence="1">Dockerin type I repeat-containing protein</fullName>
    </submittedName>
</protein>
<keyword evidence="2" id="KW-1185">Reference proteome</keyword>
<dbReference type="InterPro" id="IPR036439">
    <property type="entry name" value="Dockerin_dom_sf"/>
</dbReference>
<dbReference type="Proteomes" id="UP001158067">
    <property type="component" value="Unassembled WGS sequence"/>
</dbReference>